<evidence type="ECO:0000313" key="4">
    <source>
        <dbReference type="Proteomes" id="UP000759131"/>
    </source>
</evidence>
<name>A0A7R9LPI1_9ACAR</name>
<feature type="non-terminal residue" evidence="3">
    <location>
        <position position="136"/>
    </location>
</feature>
<sequence>MRALVAFVLIISVSMVCAYTTESYDTGGTGRYTTGRGSTSRYWTGTGSRGYGTTHGPTRSGRTKRHNYGSTQTPRYYSTYHGYTGGTGGTGRPYGYTGGSTRGYTSRHKPKVGIPRRSGYPALGLTRLTLANQGLP</sequence>
<proteinExistence type="predicted"/>
<gene>
    <name evidence="3" type="ORF">OSB1V03_LOCUS20494</name>
</gene>
<dbReference type="AlphaFoldDB" id="A0A7R9LPI1"/>
<protein>
    <submittedName>
        <fullName evidence="3">Uncharacterized protein</fullName>
    </submittedName>
</protein>
<accession>A0A7R9LPI1</accession>
<evidence type="ECO:0000256" key="2">
    <source>
        <dbReference type="SAM" id="SignalP"/>
    </source>
</evidence>
<feature type="compositionally biased region" description="Gly residues" evidence="1">
    <location>
        <begin position="83"/>
        <end position="101"/>
    </location>
</feature>
<organism evidence="3">
    <name type="scientific">Medioppia subpectinata</name>
    <dbReference type="NCBI Taxonomy" id="1979941"/>
    <lineage>
        <taxon>Eukaryota</taxon>
        <taxon>Metazoa</taxon>
        <taxon>Ecdysozoa</taxon>
        <taxon>Arthropoda</taxon>
        <taxon>Chelicerata</taxon>
        <taxon>Arachnida</taxon>
        <taxon>Acari</taxon>
        <taxon>Acariformes</taxon>
        <taxon>Sarcoptiformes</taxon>
        <taxon>Oribatida</taxon>
        <taxon>Brachypylina</taxon>
        <taxon>Oppioidea</taxon>
        <taxon>Oppiidae</taxon>
        <taxon>Medioppia</taxon>
    </lineage>
</organism>
<reference evidence="3" key="1">
    <citation type="submission" date="2020-11" db="EMBL/GenBank/DDBJ databases">
        <authorList>
            <person name="Tran Van P."/>
        </authorList>
    </citation>
    <scope>NUCLEOTIDE SEQUENCE</scope>
</reference>
<dbReference type="Proteomes" id="UP000759131">
    <property type="component" value="Unassembled WGS sequence"/>
</dbReference>
<dbReference type="EMBL" id="OC888626">
    <property type="protein sequence ID" value="CAD7645404.1"/>
    <property type="molecule type" value="Genomic_DNA"/>
</dbReference>
<feature type="signal peptide" evidence="2">
    <location>
        <begin position="1"/>
        <end position="18"/>
    </location>
</feature>
<evidence type="ECO:0000256" key="1">
    <source>
        <dbReference type="SAM" id="MobiDB-lite"/>
    </source>
</evidence>
<feature type="chain" id="PRO_5036211289" evidence="2">
    <location>
        <begin position="19"/>
        <end position="136"/>
    </location>
</feature>
<keyword evidence="4" id="KW-1185">Reference proteome</keyword>
<keyword evidence="2" id="KW-0732">Signal</keyword>
<feature type="region of interest" description="Disordered" evidence="1">
    <location>
        <begin position="41"/>
        <end position="118"/>
    </location>
</feature>
<evidence type="ECO:0000313" key="3">
    <source>
        <dbReference type="EMBL" id="CAD7645404.1"/>
    </source>
</evidence>
<dbReference type="EMBL" id="CAJPIZ010034051">
    <property type="protein sequence ID" value="CAG2120547.1"/>
    <property type="molecule type" value="Genomic_DNA"/>
</dbReference>